<reference evidence="4 5" key="1">
    <citation type="journal article" date="2015" name="Biotechnol. Biofuels">
        <title>Enhanced degradation of softwood versus hardwood by the white-rot fungus Pycnoporus coccineus.</title>
        <authorList>
            <person name="Couturier M."/>
            <person name="Navarro D."/>
            <person name="Chevret D."/>
            <person name="Henrissat B."/>
            <person name="Piumi F."/>
            <person name="Ruiz-Duenas F.J."/>
            <person name="Martinez A.T."/>
            <person name="Grigoriev I.V."/>
            <person name="Riley R."/>
            <person name="Lipzen A."/>
            <person name="Berrin J.G."/>
            <person name="Master E.R."/>
            <person name="Rosso M.N."/>
        </authorList>
    </citation>
    <scope>NUCLEOTIDE SEQUENCE [LARGE SCALE GENOMIC DNA]</scope>
    <source>
        <strain evidence="4 5">BRFM310</strain>
    </source>
</reference>
<feature type="signal peptide" evidence="3">
    <location>
        <begin position="1"/>
        <end position="18"/>
    </location>
</feature>
<dbReference type="Proteomes" id="UP000193067">
    <property type="component" value="Unassembled WGS sequence"/>
</dbReference>
<sequence>MFAPAWPLCLWLLNVAFALKLQAFDAATNPADNPNRTPSPPITRPRGGDRWNTLEVQTVKWDTTGLDVTGLNGTVLLGYVAPNTTKHIYQDQPLAQNFALSDEAVNIILPDIPTGNEIYFVILLGDMNNTSPLFSIFNSSDTDGLTKISPPATLPPQTMTTQSATITDTNVVSTIGGQTTSARSDSSFTSPTSSPTQTSNGAVGRLAGSFMGVSIVIIVAAATYVI</sequence>
<dbReference type="EMBL" id="KZ084088">
    <property type="protein sequence ID" value="OSD07499.1"/>
    <property type="molecule type" value="Genomic_DNA"/>
</dbReference>
<dbReference type="STRING" id="1353009.A0A1Y2J277"/>
<evidence type="ECO:0000256" key="2">
    <source>
        <dbReference type="SAM" id="Phobius"/>
    </source>
</evidence>
<dbReference type="OrthoDB" id="2973648at2759"/>
<proteinExistence type="predicted"/>
<keyword evidence="2" id="KW-1133">Transmembrane helix</keyword>
<evidence type="ECO:0000313" key="5">
    <source>
        <dbReference type="Proteomes" id="UP000193067"/>
    </source>
</evidence>
<keyword evidence="3" id="KW-0732">Signal</keyword>
<gene>
    <name evidence="4" type="ORF">PYCCODRAFT_1456299</name>
</gene>
<name>A0A1Y2J277_TRAC3</name>
<accession>A0A1Y2J277</accession>
<evidence type="ECO:0000256" key="3">
    <source>
        <dbReference type="SAM" id="SignalP"/>
    </source>
</evidence>
<feature type="transmembrane region" description="Helical" evidence="2">
    <location>
        <begin position="206"/>
        <end position="225"/>
    </location>
</feature>
<feature type="compositionally biased region" description="Low complexity" evidence="1">
    <location>
        <begin position="179"/>
        <end position="199"/>
    </location>
</feature>
<feature type="chain" id="PRO_5012847492" evidence="3">
    <location>
        <begin position="19"/>
        <end position="226"/>
    </location>
</feature>
<organism evidence="4 5">
    <name type="scientific">Trametes coccinea (strain BRFM310)</name>
    <name type="common">Pycnoporus coccineus</name>
    <dbReference type="NCBI Taxonomy" id="1353009"/>
    <lineage>
        <taxon>Eukaryota</taxon>
        <taxon>Fungi</taxon>
        <taxon>Dikarya</taxon>
        <taxon>Basidiomycota</taxon>
        <taxon>Agaricomycotina</taxon>
        <taxon>Agaricomycetes</taxon>
        <taxon>Polyporales</taxon>
        <taxon>Polyporaceae</taxon>
        <taxon>Trametes</taxon>
    </lineage>
</organism>
<evidence type="ECO:0000256" key="1">
    <source>
        <dbReference type="SAM" id="MobiDB-lite"/>
    </source>
</evidence>
<keyword evidence="2" id="KW-0812">Transmembrane</keyword>
<protein>
    <submittedName>
        <fullName evidence="4">Uncharacterized protein</fullName>
    </submittedName>
</protein>
<feature type="region of interest" description="Disordered" evidence="1">
    <location>
        <begin position="28"/>
        <end position="49"/>
    </location>
</feature>
<feature type="region of interest" description="Disordered" evidence="1">
    <location>
        <begin position="177"/>
        <end position="200"/>
    </location>
</feature>
<evidence type="ECO:0000313" key="4">
    <source>
        <dbReference type="EMBL" id="OSD07499.1"/>
    </source>
</evidence>
<keyword evidence="5" id="KW-1185">Reference proteome</keyword>
<dbReference type="AlphaFoldDB" id="A0A1Y2J277"/>
<keyword evidence="2" id="KW-0472">Membrane</keyword>